<dbReference type="PANTHER" id="PTHR21055">
    <property type="entry name" value="PROTEIN PHOSPHATASE 1 REGULATORY SUBUNIT 36"/>
    <property type="match status" value="1"/>
</dbReference>
<name>A0A3B0JS18_DROGU</name>
<proteinExistence type="predicted"/>
<protein>
    <submittedName>
        <fullName evidence="1">Blast:Protein phosphatase 1 regulatory subunit 36</fullName>
    </submittedName>
</protein>
<gene>
    <name evidence="1" type="ORF">DGUA_6G016266</name>
</gene>
<dbReference type="AlphaFoldDB" id="A0A3B0JS18"/>
<keyword evidence="2" id="KW-1185">Reference proteome</keyword>
<dbReference type="Proteomes" id="UP000268350">
    <property type="component" value="Unassembled WGS sequence"/>
</dbReference>
<reference evidence="2" key="1">
    <citation type="submission" date="2018-01" db="EMBL/GenBank/DDBJ databases">
        <authorList>
            <person name="Alioto T."/>
            <person name="Alioto T."/>
        </authorList>
    </citation>
    <scope>NUCLEOTIDE SEQUENCE [LARGE SCALE GENOMIC DNA]</scope>
</reference>
<dbReference type="EMBL" id="OUUW01000008">
    <property type="protein sequence ID" value="SPP83793.1"/>
    <property type="molecule type" value="Genomic_DNA"/>
</dbReference>
<dbReference type="InterPro" id="IPR026142">
    <property type="entry name" value="Pro_pase_1_reg_su_36"/>
</dbReference>
<dbReference type="OrthoDB" id="6724830at2759"/>
<dbReference type="Pfam" id="PF14895">
    <property type="entry name" value="PPPI_inhib"/>
    <property type="match status" value="1"/>
</dbReference>
<dbReference type="GO" id="GO:0019902">
    <property type="term" value="F:phosphatase binding"/>
    <property type="evidence" value="ECO:0007669"/>
    <property type="project" value="InterPro"/>
</dbReference>
<evidence type="ECO:0000313" key="1">
    <source>
        <dbReference type="EMBL" id="SPP83793.1"/>
    </source>
</evidence>
<dbReference type="OMA" id="VMARPEY"/>
<evidence type="ECO:0000313" key="2">
    <source>
        <dbReference type="Proteomes" id="UP000268350"/>
    </source>
</evidence>
<dbReference type="PANTHER" id="PTHR21055:SF3">
    <property type="entry name" value="PROTEIN PHOSPHATASE 1 REGULATORY SUBUNIT 36"/>
    <property type="match status" value="1"/>
</dbReference>
<sequence>MKRIHVDNYAPKYYSGKWSWDSKKDELHFEPHNDLEDARERYITTNTFMFMRAMNQEEELIFRQEFVRPESSFDNDTVVIYDIRDLVLFMMPSEFLTFKFVEFMHQPAVYRLLHALIIYFEYFLRLVEFVLIRRDELSGQMAQVQSEQTNDMKRVFSMYLSQYRMLVARNYSVIIKGEGAMGKYYHMKEIVNISATIWDKNFHEQFLACSIQIVWIAMHRRAYNIIEMEMNRLFRSEHFVTSRPEYLTFTPAERSLLYGRNSKIVNYRTQISPLIQELEHIPEDDLPILWIGERKYRGTDIRIMEMELEYIVPEPQLSLIDVAHGILGHPKKLYNTLLELDWPSVRYSNFSKKHDPFHIVRQPHLDIPQIDATKMRKMTKHYEHFYKIHGLYEECPRQKIFKWLRRERIIKFYRSGGLLTNIVSRCEKELATKSHGPRVDQIIANYFKVKSRLRKEATYGDDAISLASSRVGNASPRKRKQSLELHFDH</sequence>
<accession>A0A3B0JS18</accession>
<organism evidence="1 2">
    <name type="scientific">Drosophila guanche</name>
    <name type="common">Fruit fly</name>
    <dbReference type="NCBI Taxonomy" id="7266"/>
    <lineage>
        <taxon>Eukaryota</taxon>
        <taxon>Metazoa</taxon>
        <taxon>Ecdysozoa</taxon>
        <taxon>Arthropoda</taxon>
        <taxon>Hexapoda</taxon>
        <taxon>Insecta</taxon>
        <taxon>Pterygota</taxon>
        <taxon>Neoptera</taxon>
        <taxon>Endopterygota</taxon>
        <taxon>Diptera</taxon>
        <taxon>Brachycera</taxon>
        <taxon>Muscomorpha</taxon>
        <taxon>Ephydroidea</taxon>
        <taxon>Drosophilidae</taxon>
        <taxon>Drosophila</taxon>
        <taxon>Sophophora</taxon>
    </lineage>
</organism>